<evidence type="ECO:0000256" key="1">
    <source>
        <dbReference type="SAM" id="MobiDB-lite"/>
    </source>
</evidence>
<accession>A0A139HIR7</accession>
<gene>
    <name evidence="2" type="ORF">AC578_252</name>
</gene>
<dbReference type="AlphaFoldDB" id="A0A139HIR7"/>
<comment type="caution">
    <text evidence="2">The sequence shown here is derived from an EMBL/GenBank/DDBJ whole genome shotgun (WGS) entry which is preliminary data.</text>
</comment>
<dbReference type="EMBL" id="LFZN01000043">
    <property type="protein sequence ID" value="KXT02350.1"/>
    <property type="molecule type" value="Genomic_DNA"/>
</dbReference>
<sequence>MATDSELWARGPAEFIKQQIREQKKAEKKRIQECHVAGVLDGVSIIDFAATAGASMSSSVDAAQKAALERRAAERNAEQ</sequence>
<evidence type="ECO:0000313" key="2">
    <source>
        <dbReference type="EMBL" id="KXT02350.1"/>
    </source>
</evidence>
<reference evidence="2 3" key="1">
    <citation type="submission" date="2015-07" db="EMBL/GenBank/DDBJ databases">
        <title>Comparative genomics of the Sigatoka disease complex on banana suggests a link between parallel evolutionary changes in Pseudocercospora fijiensis and Pseudocercospora eumusae and increased virulence on the banana host.</title>
        <authorList>
            <person name="Chang T.-C."/>
            <person name="Salvucci A."/>
            <person name="Crous P.W."/>
            <person name="Stergiopoulos I."/>
        </authorList>
    </citation>
    <scope>NUCLEOTIDE SEQUENCE [LARGE SCALE GENOMIC DNA]</scope>
    <source>
        <strain evidence="2 3">CBS 114824</strain>
    </source>
</reference>
<feature type="region of interest" description="Disordered" evidence="1">
    <location>
        <begin position="54"/>
        <end position="79"/>
    </location>
</feature>
<name>A0A139HIR7_9PEZI</name>
<protein>
    <submittedName>
        <fullName evidence="2">Uncharacterized protein</fullName>
    </submittedName>
</protein>
<evidence type="ECO:0000313" key="3">
    <source>
        <dbReference type="Proteomes" id="UP000070133"/>
    </source>
</evidence>
<organism evidence="2 3">
    <name type="scientific">Pseudocercospora eumusae</name>
    <dbReference type="NCBI Taxonomy" id="321146"/>
    <lineage>
        <taxon>Eukaryota</taxon>
        <taxon>Fungi</taxon>
        <taxon>Dikarya</taxon>
        <taxon>Ascomycota</taxon>
        <taxon>Pezizomycotina</taxon>
        <taxon>Dothideomycetes</taxon>
        <taxon>Dothideomycetidae</taxon>
        <taxon>Mycosphaerellales</taxon>
        <taxon>Mycosphaerellaceae</taxon>
        <taxon>Pseudocercospora</taxon>
    </lineage>
</organism>
<dbReference type="OrthoDB" id="10373666at2759"/>
<proteinExistence type="predicted"/>
<keyword evidence="3" id="KW-1185">Reference proteome</keyword>
<feature type="compositionally biased region" description="Basic and acidic residues" evidence="1">
    <location>
        <begin position="67"/>
        <end position="79"/>
    </location>
</feature>
<dbReference type="Proteomes" id="UP000070133">
    <property type="component" value="Unassembled WGS sequence"/>
</dbReference>